<sequence>MQPKMLPLLALILASPAFSASSDVSCRSGAALQDGSYELCRLERKLEVLQLVVQDLMKRLELASPLLDETDFKEVGSKRKNEFIRFGKRKNEFIRFGKRKNEFIRFGRSASDDLSFEPTVALGECGQLWFVLLLLRTDDLASAGWRRRRRFLLFYVAET</sequence>
<reference evidence="9" key="1">
    <citation type="submission" date="2016-11" db="UniProtKB">
        <authorList>
            <consortium name="WormBaseParasite"/>
        </authorList>
    </citation>
    <scope>IDENTIFICATION</scope>
</reference>
<evidence type="ECO:0000256" key="7">
    <source>
        <dbReference type="SAM" id="SignalP"/>
    </source>
</evidence>
<evidence type="ECO:0000256" key="3">
    <source>
        <dbReference type="ARBA" id="ARBA00022525"/>
    </source>
</evidence>
<evidence type="ECO:0000256" key="5">
    <source>
        <dbReference type="ARBA" id="ARBA00022815"/>
    </source>
</evidence>
<keyword evidence="3" id="KW-0964">Secreted</keyword>
<keyword evidence="8" id="KW-1185">Reference proteome</keyword>
<keyword evidence="6" id="KW-0527">Neuropeptide</keyword>
<dbReference type="GO" id="GO:0005576">
    <property type="term" value="C:extracellular region"/>
    <property type="evidence" value="ECO:0007669"/>
    <property type="project" value="UniProtKB-SubCell"/>
</dbReference>
<evidence type="ECO:0000313" key="8">
    <source>
        <dbReference type="Proteomes" id="UP000095287"/>
    </source>
</evidence>
<proteinExistence type="inferred from homology"/>
<evidence type="ECO:0000313" key="9">
    <source>
        <dbReference type="WBParaSite" id="L893_g3329.t2"/>
    </source>
</evidence>
<comment type="similarity">
    <text evidence="2">Belongs to the FARP (FMRFamide related peptide) family.</text>
</comment>
<dbReference type="GO" id="GO:0007218">
    <property type="term" value="P:neuropeptide signaling pathway"/>
    <property type="evidence" value="ECO:0007669"/>
    <property type="project" value="UniProtKB-KW"/>
</dbReference>
<keyword evidence="4" id="KW-0165">Cleavage on pair of basic residues</keyword>
<organism evidence="8 9">
    <name type="scientific">Steinernema glaseri</name>
    <dbReference type="NCBI Taxonomy" id="37863"/>
    <lineage>
        <taxon>Eukaryota</taxon>
        <taxon>Metazoa</taxon>
        <taxon>Ecdysozoa</taxon>
        <taxon>Nematoda</taxon>
        <taxon>Chromadorea</taxon>
        <taxon>Rhabditida</taxon>
        <taxon>Tylenchina</taxon>
        <taxon>Panagrolaimomorpha</taxon>
        <taxon>Strongyloidoidea</taxon>
        <taxon>Steinernematidae</taxon>
        <taxon>Steinernema</taxon>
    </lineage>
</organism>
<evidence type="ECO:0000256" key="4">
    <source>
        <dbReference type="ARBA" id="ARBA00022685"/>
    </source>
</evidence>
<name>A0A1I8A5R6_9BILA</name>
<dbReference type="AlphaFoldDB" id="A0A1I8A5R6"/>
<dbReference type="WBParaSite" id="L893_g3329.t2">
    <property type="protein sequence ID" value="L893_g3329.t2"/>
    <property type="gene ID" value="L893_g3329"/>
</dbReference>
<keyword evidence="7" id="KW-0732">Signal</keyword>
<feature type="chain" id="PRO_5009314285" evidence="7">
    <location>
        <begin position="22"/>
        <end position="159"/>
    </location>
</feature>
<protein>
    <submittedName>
        <fullName evidence="9">FMRFamide-related neuropeptides-like</fullName>
    </submittedName>
</protein>
<dbReference type="Proteomes" id="UP000095287">
    <property type="component" value="Unplaced"/>
</dbReference>
<evidence type="ECO:0000256" key="1">
    <source>
        <dbReference type="ARBA" id="ARBA00004613"/>
    </source>
</evidence>
<accession>A0A1I8A5R6</accession>
<comment type="subcellular location">
    <subcellularLocation>
        <location evidence="1">Secreted</location>
    </subcellularLocation>
</comment>
<evidence type="ECO:0000256" key="6">
    <source>
        <dbReference type="ARBA" id="ARBA00023320"/>
    </source>
</evidence>
<keyword evidence="5" id="KW-0027">Amidation</keyword>
<evidence type="ECO:0000256" key="2">
    <source>
        <dbReference type="ARBA" id="ARBA00006356"/>
    </source>
</evidence>
<dbReference type="Pfam" id="PF01581">
    <property type="entry name" value="FARP"/>
    <property type="match status" value="3"/>
</dbReference>
<dbReference type="InterPro" id="IPR002544">
    <property type="entry name" value="FMRFamid-related_peptide-like"/>
</dbReference>
<feature type="signal peptide" evidence="7">
    <location>
        <begin position="1"/>
        <end position="21"/>
    </location>
</feature>